<gene>
    <name evidence="1" type="ORF">dnl_01850</name>
</gene>
<organism evidence="1 2">
    <name type="scientific">Desulfonema limicola</name>
    <dbReference type="NCBI Taxonomy" id="45656"/>
    <lineage>
        <taxon>Bacteria</taxon>
        <taxon>Pseudomonadati</taxon>
        <taxon>Thermodesulfobacteriota</taxon>
        <taxon>Desulfobacteria</taxon>
        <taxon>Desulfobacterales</taxon>
        <taxon>Desulfococcaceae</taxon>
        <taxon>Desulfonema</taxon>
    </lineage>
</organism>
<accession>A0A975GE85</accession>
<protein>
    <submittedName>
        <fullName evidence="1">Uncharacterized protein</fullName>
    </submittedName>
</protein>
<proteinExistence type="predicted"/>
<evidence type="ECO:0000313" key="2">
    <source>
        <dbReference type="Proteomes" id="UP000663720"/>
    </source>
</evidence>
<dbReference type="RefSeq" id="WP_207689894.1">
    <property type="nucleotide sequence ID" value="NZ_CP061799.1"/>
</dbReference>
<name>A0A975GE85_9BACT</name>
<dbReference type="Proteomes" id="UP000663720">
    <property type="component" value="Chromosome"/>
</dbReference>
<sequence>MEDAKIQVKDYGDVLNKRHGNLRLRKYAVVSLGFERLWWEEVMSDKGL</sequence>
<dbReference type="KEGG" id="dli:dnl_01850"/>
<dbReference type="EMBL" id="CP061799">
    <property type="protein sequence ID" value="QTA77981.1"/>
    <property type="molecule type" value="Genomic_DNA"/>
</dbReference>
<reference evidence="1" key="1">
    <citation type="journal article" date="2021" name="Microb. Physiol.">
        <title>Proteogenomic Insights into the Physiology of Marine, Sulfate-Reducing, Filamentous Desulfonema limicola and Desulfonema magnum.</title>
        <authorList>
            <person name="Schnaars V."/>
            <person name="Wohlbrand L."/>
            <person name="Scheve S."/>
            <person name="Hinrichs C."/>
            <person name="Reinhardt R."/>
            <person name="Rabus R."/>
        </authorList>
    </citation>
    <scope>NUCLEOTIDE SEQUENCE</scope>
    <source>
        <strain evidence="1">5ac10</strain>
    </source>
</reference>
<evidence type="ECO:0000313" key="1">
    <source>
        <dbReference type="EMBL" id="QTA77981.1"/>
    </source>
</evidence>
<keyword evidence="2" id="KW-1185">Reference proteome</keyword>
<dbReference type="AlphaFoldDB" id="A0A975GE85"/>